<evidence type="ECO:0000256" key="1">
    <source>
        <dbReference type="SAM" id="Phobius"/>
    </source>
</evidence>
<evidence type="ECO:0000313" key="3">
    <source>
        <dbReference type="Proteomes" id="UP001303532"/>
    </source>
</evidence>
<protein>
    <submittedName>
        <fullName evidence="2">Uncharacterized protein</fullName>
    </submittedName>
</protein>
<proteinExistence type="predicted"/>
<dbReference type="EMBL" id="CP116341">
    <property type="protein sequence ID" value="WOV85816.1"/>
    <property type="molecule type" value="Genomic_DNA"/>
</dbReference>
<reference evidence="2 3" key="1">
    <citation type="submission" date="2023-01" db="EMBL/GenBank/DDBJ databases">
        <title>Sporosarcina sp. nov., isolated from Korean tranditional fermented seafood 'Jeotgal'.</title>
        <authorList>
            <person name="Yang A.-I."/>
        </authorList>
    </citation>
    <scope>NUCLEOTIDE SEQUENCE [LARGE SCALE GENOMIC DNA]</scope>
    <source>
        <strain evidence="2 3">B2O-1</strain>
    </source>
</reference>
<name>A0ABZ0KZY9_9BACL</name>
<keyword evidence="1" id="KW-1133">Transmembrane helix</keyword>
<feature type="transmembrane region" description="Helical" evidence="1">
    <location>
        <begin position="27"/>
        <end position="45"/>
    </location>
</feature>
<accession>A0ABZ0KZY9</accession>
<dbReference type="Proteomes" id="UP001303532">
    <property type="component" value="Chromosome"/>
</dbReference>
<dbReference type="RefSeq" id="WP_323693411.1">
    <property type="nucleotide sequence ID" value="NZ_CP116341.1"/>
</dbReference>
<keyword evidence="1" id="KW-0472">Membrane</keyword>
<sequence>MAVIVIALLVLYSLILFRNGIEMHDVMLEYTVLFLLSSFLIVVLWKVRRTLSKSIKAVFTTLLVMQVSFISYEAYVQEPKYLSNEQNKLLLLLAGSSDYQQLNLTSEDLQNVHIIGDPKQGGFDHPFDYIVEITTAKNQEVFQFSCKGNGPACEELGFREQVLQQR</sequence>
<evidence type="ECO:0000313" key="2">
    <source>
        <dbReference type="EMBL" id="WOV85816.1"/>
    </source>
</evidence>
<keyword evidence="3" id="KW-1185">Reference proteome</keyword>
<organism evidence="2 3">
    <name type="scientific">Sporosarcina jeotgali</name>
    <dbReference type="NCBI Taxonomy" id="3020056"/>
    <lineage>
        <taxon>Bacteria</taxon>
        <taxon>Bacillati</taxon>
        <taxon>Bacillota</taxon>
        <taxon>Bacilli</taxon>
        <taxon>Bacillales</taxon>
        <taxon>Caryophanaceae</taxon>
        <taxon>Sporosarcina</taxon>
    </lineage>
</organism>
<keyword evidence="1" id="KW-0812">Transmembrane</keyword>
<gene>
    <name evidence="2" type="ORF">PGH26_07750</name>
</gene>